<dbReference type="NCBIfam" id="NF003810">
    <property type="entry name" value="PRK05399.1"/>
    <property type="match status" value="1"/>
</dbReference>
<dbReference type="FunFam" id="1.10.1420.10:FF:000002">
    <property type="entry name" value="DNA mismatch repair protein MutS"/>
    <property type="match status" value="1"/>
</dbReference>
<evidence type="ECO:0000256" key="10">
    <source>
        <dbReference type="RuleBase" id="RU003756"/>
    </source>
</evidence>
<feature type="region of interest" description="Disordered" evidence="11">
    <location>
        <begin position="825"/>
        <end position="889"/>
    </location>
</feature>
<evidence type="ECO:0000256" key="4">
    <source>
        <dbReference type="ARBA" id="ARBA00022763"/>
    </source>
</evidence>
<dbReference type="FunFam" id="3.40.1170.10:FF:000001">
    <property type="entry name" value="DNA mismatch repair protein MutS"/>
    <property type="match status" value="1"/>
</dbReference>
<evidence type="ECO:0000256" key="6">
    <source>
        <dbReference type="ARBA" id="ARBA00023125"/>
    </source>
</evidence>
<dbReference type="GO" id="GO:0003684">
    <property type="term" value="F:damaged DNA binding"/>
    <property type="evidence" value="ECO:0007669"/>
    <property type="project" value="UniProtKB-UniRule"/>
</dbReference>
<dbReference type="EMBL" id="VWXX01000023">
    <property type="protein sequence ID" value="KAA6184195.1"/>
    <property type="molecule type" value="Genomic_DNA"/>
</dbReference>
<dbReference type="PANTHER" id="PTHR11361:SF34">
    <property type="entry name" value="DNA MISMATCH REPAIR PROTEIN MSH1, MITOCHONDRIAL"/>
    <property type="match status" value="1"/>
</dbReference>
<dbReference type="HAMAP" id="MF_00096">
    <property type="entry name" value="MutS"/>
    <property type="match status" value="1"/>
</dbReference>
<evidence type="ECO:0000256" key="8">
    <source>
        <dbReference type="ARBA" id="ARBA00024647"/>
    </source>
</evidence>
<dbReference type="Pfam" id="PF05192">
    <property type="entry name" value="MutS_III"/>
    <property type="match status" value="1"/>
</dbReference>
<dbReference type="Proteomes" id="UP000322981">
    <property type="component" value="Unassembled WGS sequence"/>
</dbReference>
<dbReference type="Pfam" id="PF01624">
    <property type="entry name" value="MutS_I"/>
    <property type="match status" value="1"/>
</dbReference>
<evidence type="ECO:0000313" key="13">
    <source>
        <dbReference type="EMBL" id="KAA6184195.1"/>
    </source>
</evidence>
<keyword evidence="6 9" id="KW-0238">DNA-binding</keyword>
<dbReference type="GO" id="GO:0030983">
    <property type="term" value="F:mismatched DNA binding"/>
    <property type="evidence" value="ECO:0007669"/>
    <property type="project" value="InterPro"/>
</dbReference>
<evidence type="ECO:0000256" key="1">
    <source>
        <dbReference type="ARBA" id="ARBA00006271"/>
    </source>
</evidence>
<keyword evidence="3 9" id="KW-0547">Nucleotide-binding</keyword>
<keyword evidence="5 9" id="KW-0067">ATP-binding</keyword>
<dbReference type="SUPFAM" id="SSF52540">
    <property type="entry name" value="P-loop containing nucleoside triphosphate hydrolases"/>
    <property type="match status" value="1"/>
</dbReference>
<evidence type="ECO:0000256" key="9">
    <source>
        <dbReference type="HAMAP-Rule" id="MF_00096"/>
    </source>
</evidence>
<dbReference type="Pfam" id="PF05188">
    <property type="entry name" value="MutS_II"/>
    <property type="match status" value="1"/>
</dbReference>
<dbReference type="RefSeq" id="WP_150093931.1">
    <property type="nucleotide sequence ID" value="NZ_JBFUOH010000037.1"/>
</dbReference>
<dbReference type="Pfam" id="PF05190">
    <property type="entry name" value="MutS_IV"/>
    <property type="match status" value="1"/>
</dbReference>
<sequence>MMQQYLRIKADHPDKLLFYRMGDFYELFFGDAEQAARLLDITLTRRGQSAGKPIPMAGIPYHAAEGYLARLVRLGVSVAICEQIGDPAKSKGPVAREVVRVVTPGTLTDEALLDERRENLLCAVAEDGNRFGVAVLELASGRFSVVELAGSAAASASGAESGTGAGTEALTAELERLRPAELLLSEDSRLPETLRLDALGLARAVTRRQQWLFDSDSATRALCEQFGTRDLAGFGCADLPLAIGAAGCLLQYVKDTQCAALPHLRGLQTERRDDAVILDAATRRNLELTTPLGGGEGADRHTLAGVMDRTCTAMGARALRRWINRPLRDNGQIRRRHDAIETLILRGAYDPLRDELAAIADLERIASRIALGSARPRDLAALRDGLARLPALGAVLQDLDDPLLQTLRTDLGEQPETLELLGRAIREQPPVLIRDGGVIARGYDAELDELRDLAEHGDRFLLELEQRERERTGIATLKVSYNRVHGYYIELGRSHADKVPDDYRRRQTLKGVERYITPELKRFEDQVLSARERALSREKALYDELLAQLRQQLAPLQTCAEALAVLDVLCNLAERAERLDWTRPQLVDEPMIDIDDGRHPVVEQVSGGTQPFVANGVRLDEARRMLIITGPNMGGKSTFMRQTALIVLMACAGSFVPARAARLGPVDRIFSRIGAADDLAGGRSTFMVEMEETANILHNASPCSLVLMDEVGRGTSTFDGLSLAWSCGIELATRIRAFTLFATHYFELTTLPETHPGIANVHLEAVEHGERIVFLHSVREGPANQSYGLQVAALAGVPAAVIDRARSRLRELEDSAFAQTQAQAETLADGQGQYRRQAPSRGDQATDGRRGRTRKPGRNAAGEGEMAQLSLFPPEPPHPALSTLRDLDPDALTPRQAMEVLYQLKGLL</sequence>
<dbReference type="InterPro" id="IPR005748">
    <property type="entry name" value="DNA_mismatch_repair_MutS"/>
</dbReference>
<comment type="caution">
    <text evidence="13">The sequence shown here is derived from an EMBL/GenBank/DDBJ whole genome shotgun (WGS) entry which is preliminary data.</text>
</comment>
<dbReference type="Gene3D" id="6.10.140.430">
    <property type="match status" value="1"/>
</dbReference>
<dbReference type="AlphaFoldDB" id="A0A5M8FP48"/>
<gene>
    <name evidence="9 13" type="primary">mutS</name>
    <name evidence="13" type="ORF">F2Q65_13465</name>
</gene>
<keyword evidence="4 9" id="KW-0227">DNA damage</keyword>
<dbReference type="InterPro" id="IPR000432">
    <property type="entry name" value="DNA_mismatch_repair_MutS_C"/>
</dbReference>
<evidence type="ECO:0000256" key="2">
    <source>
        <dbReference type="ARBA" id="ARBA00021982"/>
    </source>
</evidence>
<dbReference type="InterPro" id="IPR007695">
    <property type="entry name" value="DNA_mismatch_repair_MutS-lik_N"/>
</dbReference>
<feature type="domain" description="DNA mismatch repair proteins mutS family" evidence="12">
    <location>
        <begin position="704"/>
        <end position="720"/>
    </location>
</feature>
<dbReference type="InterPro" id="IPR045076">
    <property type="entry name" value="MutS"/>
</dbReference>
<dbReference type="InterPro" id="IPR027417">
    <property type="entry name" value="P-loop_NTPase"/>
</dbReference>
<dbReference type="PANTHER" id="PTHR11361">
    <property type="entry name" value="DNA MISMATCH REPAIR PROTEIN MUTS FAMILY MEMBER"/>
    <property type="match status" value="1"/>
</dbReference>
<protein>
    <recommendedName>
        <fullName evidence="2 9">DNA mismatch repair protein MutS</fullName>
    </recommendedName>
</protein>
<dbReference type="InterPro" id="IPR007860">
    <property type="entry name" value="DNA_mmatch_repair_MutS_con_dom"/>
</dbReference>
<keyword evidence="7 9" id="KW-0234">DNA repair</keyword>
<keyword evidence="14" id="KW-1185">Reference proteome</keyword>
<dbReference type="InterPro" id="IPR016151">
    <property type="entry name" value="DNA_mismatch_repair_MutS_N"/>
</dbReference>
<organism evidence="13 14">
    <name type="scientific">Thiohalocapsa marina</name>
    <dbReference type="NCBI Taxonomy" id="424902"/>
    <lineage>
        <taxon>Bacteria</taxon>
        <taxon>Pseudomonadati</taxon>
        <taxon>Pseudomonadota</taxon>
        <taxon>Gammaproteobacteria</taxon>
        <taxon>Chromatiales</taxon>
        <taxon>Chromatiaceae</taxon>
        <taxon>Thiohalocapsa</taxon>
    </lineage>
</organism>
<dbReference type="InterPro" id="IPR017261">
    <property type="entry name" value="DNA_mismatch_repair_MutS/MSH"/>
</dbReference>
<evidence type="ECO:0000259" key="12">
    <source>
        <dbReference type="PROSITE" id="PS00486"/>
    </source>
</evidence>
<dbReference type="InterPro" id="IPR007696">
    <property type="entry name" value="DNA_mismatch_repair_MutS_core"/>
</dbReference>
<dbReference type="Pfam" id="PF00488">
    <property type="entry name" value="MutS_V"/>
    <property type="match status" value="1"/>
</dbReference>
<dbReference type="FunFam" id="3.40.50.300:FF:000283">
    <property type="entry name" value="DNA mismatch repair protein MutS"/>
    <property type="match status" value="1"/>
</dbReference>
<comment type="similarity">
    <text evidence="1 9 10">Belongs to the DNA mismatch repair MutS family.</text>
</comment>
<evidence type="ECO:0000313" key="14">
    <source>
        <dbReference type="Proteomes" id="UP000322981"/>
    </source>
</evidence>
<evidence type="ECO:0000256" key="3">
    <source>
        <dbReference type="ARBA" id="ARBA00022741"/>
    </source>
</evidence>
<dbReference type="SUPFAM" id="SSF55271">
    <property type="entry name" value="DNA repair protein MutS, domain I"/>
    <property type="match status" value="1"/>
</dbReference>
<evidence type="ECO:0000256" key="7">
    <source>
        <dbReference type="ARBA" id="ARBA00023204"/>
    </source>
</evidence>
<dbReference type="SUPFAM" id="SSF53150">
    <property type="entry name" value="DNA repair protein MutS, domain II"/>
    <property type="match status" value="1"/>
</dbReference>
<dbReference type="InterPro" id="IPR036678">
    <property type="entry name" value="MutS_con_dom_sf"/>
</dbReference>
<dbReference type="GO" id="GO:0006298">
    <property type="term" value="P:mismatch repair"/>
    <property type="evidence" value="ECO:0007669"/>
    <property type="project" value="UniProtKB-UniRule"/>
</dbReference>
<dbReference type="SMART" id="SM00534">
    <property type="entry name" value="MUTSac"/>
    <property type="match status" value="1"/>
</dbReference>
<feature type="binding site" evidence="9">
    <location>
        <begin position="630"/>
        <end position="637"/>
    </location>
    <ligand>
        <name>ATP</name>
        <dbReference type="ChEBI" id="CHEBI:30616"/>
    </ligand>
</feature>
<name>A0A5M8FP48_9GAMM</name>
<dbReference type="GO" id="GO:0140664">
    <property type="term" value="F:ATP-dependent DNA damage sensor activity"/>
    <property type="evidence" value="ECO:0007669"/>
    <property type="project" value="InterPro"/>
</dbReference>
<dbReference type="CDD" id="cd03284">
    <property type="entry name" value="ABC_MutS1"/>
    <property type="match status" value="1"/>
</dbReference>
<proteinExistence type="inferred from homology"/>
<evidence type="ECO:0000256" key="11">
    <source>
        <dbReference type="SAM" id="MobiDB-lite"/>
    </source>
</evidence>
<dbReference type="SMART" id="SM00533">
    <property type="entry name" value="MUTSd"/>
    <property type="match status" value="1"/>
</dbReference>
<dbReference type="OrthoDB" id="9802448at2"/>
<dbReference type="Gene3D" id="1.10.1420.10">
    <property type="match status" value="2"/>
</dbReference>
<evidence type="ECO:0000256" key="5">
    <source>
        <dbReference type="ARBA" id="ARBA00022840"/>
    </source>
</evidence>
<accession>A0A5M8FP48</accession>
<dbReference type="SUPFAM" id="SSF48334">
    <property type="entry name" value="DNA repair protein MutS, domain III"/>
    <property type="match status" value="1"/>
</dbReference>
<dbReference type="PROSITE" id="PS00486">
    <property type="entry name" value="DNA_MISMATCH_REPAIR_2"/>
    <property type="match status" value="1"/>
</dbReference>
<dbReference type="InterPro" id="IPR036187">
    <property type="entry name" value="DNA_mismatch_repair_MutS_sf"/>
</dbReference>
<dbReference type="Gene3D" id="3.40.50.300">
    <property type="entry name" value="P-loop containing nucleotide triphosphate hydrolases"/>
    <property type="match status" value="1"/>
</dbReference>
<dbReference type="GO" id="GO:0005524">
    <property type="term" value="F:ATP binding"/>
    <property type="evidence" value="ECO:0007669"/>
    <property type="project" value="UniProtKB-UniRule"/>
</dbReference>
<dbReference type="Gene3D" id="3.30.420.110">
    <property type="entry name" value="MutS, connector domain"/>
    <property type="match status" value="1"/>
</dbReference>
<dbReference type="Gene3D" id="3.40.1170.10">
    <property type="entry name" value="DNA repair protein MutS, domain I"/>
    <property type="match status" value="1"/>
</dbReference>
<dbReference type="InterPro" id="IPR007861">
    <property type="entry name" value="DNA_mismatch_repair_MutS_clamp"/>
</dbReference>
<dbReference type="PIRSF" id="PIRSF037677">
    <property type="entry name" value="DNA_mis_repair_Msh6"/>
    <property type="match status" value="1"/>
</dbReference>
<dbReference type="GO" id="GO:0005829">
    <property type="term" value="C:cytosol"/>
    <property type="evidence" value="ECO:0007669"/>
    <property type="project" value="TreeGrafter"/>
</dbReference>
<comment type="function">
    <text evidence="8 9">This protein is involved in the repair of mismatches in DNA. It is possible that it carries out the mismatch recognition step. This protein has a weak ATPase activity.</text>
</comment>
<reference evidence="13 14" key="1">
    <citation type="submission" date="2019-09" db="EMBL/GenBank/DDBJ databases">
        <title>Whole-genome sequence of the purple sulfur bacterium Thiohalocapsa marina DSM 19078.</title>
        <authorList>
            <person name="Kyndt J.A."/>
            <person name="Meyer T.E."/>
        </authorList>
    </citation>
    <scope>NUCLEOTIDE SEQUENCE [LARGE SCALE GENOMIC DNA]</scope>
    <source>
        <strain evidence="13 14">DSM 19078</strain>
    </source>
</reference>
<dbReference type="NCBIfam" id="TIGR01070">
    <property type="entry name" value="mutS1"/>
    <property type="match status" value="1"/>
</dbReference>